<evidence type="ECO:0000256" key="2">
    <source>
        <dbReference type="ARBA" id="ARBA00022490"/>
    </source>
</evidence>
<proteinExistence type="predicted"/>
<dbReference type="FunFam" id="2.30.42.10:FF:000023">
    <property type="entry name" value="Glutamate receptor interacting protein 1"/>
    <property type="match status" value="1"/>
</dbReference>
<feature type="region of interest" description="Disordered" evidence="4">
    <location>
        <begin position="377"/>
        <end position="520"/>
    </location>
</feature>
<feature type="compositionally biased region" description="Pro residues" evidence="4">
    <location>
        <begin position="1093"/>
        <end position="1109"/>
    </location>
</feature>
<dbReference type="Proteomes" id="UP001318040">
    <property type="component" value="Chromosome 14"/>
</dbReference>
<dbReference type="CDD" id="cd06681">
    <property type="entry name" value="PDZ2_GRIP1-2-like"/>
    <property type="match status" value="1"/>
</dbReference>
<dbReference type="CDD" id="cd06684">
    <property type="entry name" value="PDZ3_GRIP1-2-like"/>
    <property type="match status" value="1"/>
</dbReference>
<dbReference type="RefSeq" id="XP_032809923.1">
    <property type="nucleotide sequence ID" value="XM_032954032.1"/>
</dbReference>
<dbReference type="FunFam" id="2.30.42.10:FF:000021">
    <property type="entry name" value="Glutamate receptor interacting protein 1"/>
    <property type="match status" value="1"/>
</dbReference>
<feature type="compositionally biased region" description="Low complexity" evidence="4">
    <location>
        <begin position="454"/>
        <end position="464"/>
    </location>
</feature>
<dbReference type="AlphaFoldDB" id="A0AAJ7T264"/>
<dbReference type="InterPro" id="IPR001478">
    <property type="entry name" value="PDZ"/>
</dbReference>
<dbReference type="InterPro" id="IPR036034">
    <property type="entry name" value="PDZ_sf"/>
</dbReference>
<accession>A0AAJ7T264</accession>
<dbReference type="Gene3D" id="2.30.42.10">
    <property type="match status" value="7"/>
</dbReference>
<keyword evidence="2" id="KW-0963">Cytoplasm</keyword>
<feature type="domain" description="PDZ" evidence="5">
    <location>
        <begin position="156"/>
        <end position="242"/>
    </location>
</feature>
<dbReference type="CDD" id="cd06682">
    <property type="entry name" value="PDZ5_GRIP1-2-like"/>
    <property type="match status" value="1"/>
</dbReference>
<dbReference type="InterPro" id="IPR043545">
    <property type="entry name" value="GRIP1/2"/>
</dbReference>
<feature type="domain" description="PDZ" evidence="5">
    <location>
        <begin position="773"/>
        <end position="855"/>
    </location>
</feature>
<reference evidence="7" key="1">
    <citation type="submission" date="2025-08" db="UniProtKB">
        <authorList>
            <consortium name="RefSeq"/>
        </authorList>
    </citation>
    <scope>IDENTIFICATION</scope>
    <source>
        <tissue evidence="7">Sperm</tissue>
    </source>
</reference>
<feature type="compositionally biased region" description="Polar residues" evidence="4">
    <location>
        <begin position="508"/>
        <end position="520"/>
    </location>
</feature>
<evidence type="ECO:0000256" key="3">
    <source>
        <dbReference type="ARBA" id="ARBA00022737"/>
    </source>
</evidence>
<dbReference type="PANTHER" id="PTHR46227">
    <property type="entry name" value="GLUTAMATE RECEPTOR-INTERACTING PROTEIN GRIP"/>
    <property type="match status" value="1"/>
</dbReference>
<dbReference type="GO" id="GO:0098887">
    <property type="term" value="P:neurotransmitter receptor transport, endosome to postsynaptic membrane"/>
    <property type="evidence" value="ECO:0007669"/>
    <property type="project" value="TreeGrafter"/>
</dbReference>
<dbReference type="Pfam" id="PF17820">
    <property type="entry name" value="PDZ_6"/>
    <property type="match status" value="1"/>
</dbReference>
<feature type="compositionally biased region" description="Polar residues" evidence="4">
    <location>
        <begin position="400"/>
        <end position="416"/>
    </location>
</feature>
<name>A0AAJ7T264_PETMA</name>
<evidence type="ECO:0000256" key="1">
    <source>
        <dbReference type="ARBA" id="ARBA00004496"/>
    </source>
</evidence>
<keyword evidence="3" id="KW-0677">Repeat</keyword>
<evidence type="ECO:0000313" key="6">
    <source>
        <dbReference type="Proteomes" id="UP001318040"/>
    </source>
</evidence>
<feature type="region of interest" description="Disordered" evidence="4">
    <location>
        <begin position="857"/>
        <end position="948"/>
    </location>
</feature>
<evidence type="ECO:0000313" key="7">
    <source>
        <dbReference type="RefSeq" id="XP_032809923.1"/>
    </source>
</evidence>
<dbReference type="CDD" id="cd06683">
    <property type="entry name" value="PDZ6_GRIP1-2-like"/>
    <property type="match status" value="1"/>
</dbReference>
<feature type="region of interest" description="Disordered" evidence="4">
    <location>
        <begin position="542"/>
        <end position="562"/>
    </location>
</feature>
<dbReference type="SMART" id="SM00228">
    <property type="entry name" value="PDZ"/>
    <property type="match status" value="7"/>
</dbReference>
<evidence type="ECO:0000259" key="5">
    <source>
        <dbReference type="PROSITE" id="PS50106"/>
    </source>
</evidence>
<feature type="region of interest" description="Disordered" evidence="4">
    <location>
        <begin position="25"/>
        <end position="50"/>
    </location>
</feature>
<gene>
    <name evidence="7" type="primary">LOC116942303</name>
</gene>
<dbReference type="GO" id="GO:0005737">
    <property type="term" value="C:cytoplasm"/>
    <property type="evidence" value="ECO:0007669"/>
    <property type="project" value="UniProtKB-SubCell"/>
</dbReference>
<feature type="domain" description="PDZ" evidence="5">
    <location>
        <begin position="673"/>
        <end position="758"/>
    </location>
</feature>
<protein>
    <submittedName>
        <fullName evidence="7">Glutamate receptor-interacting protein 1-like isoform X2</fullName>
    </submittedName>
</protein>
<dbReference type="InterPro" id="IPR041489">
    <property type="entry name" value="PDZ_6"/>
</dbReference>
<dbReference type="PROSITE" id="PS50106">
    <property type="entry name" value="PDZ"/>
    <property type="match status" value="7"/>
</dbReference>
<comment type="subcellular location">
    <subcellularLocation>
        <location evidence="1">Cytoplasm</location>
    </subcellularLocation>
</comment>
<evidence type="ECO:0000256" key="4">
    <source>
        <dbReference type="SAM" id="MobiDB-lite"/>
    </source>
</evidence>
<feature type="domain" description="PDZ" evidence="5">
    <location>
        <begin position="57"/>
        <end position="140"/>
    </location>
</feature>
<dbReference type="PANTHER" id="PTHR46227:SF2">
    <property type="entry name" value="FI03335P"/>
    <property type="match status" value="1"/>
</dbReference>
<feature type="domain" description="PDZ" evidence="5">
    <location>
        <begin position="1000"/>
        <end position="1082"/>
    </location>
</feature>
<sequence length="1189" mass="123401">MPGWRTKLGSCLQFHLLEDEASYARGGAQSQPPAVTGDASPPSHRQGIPEDCKGTVTVELVKKEGSSLGLTVSGGADKDSKPRVSSLRAGGVAAKSDQLCVGDYLHSVNGIHVSRLRHEEIVSLLRSIGERALLEVEYPLPPPALDGTSVVHKTIEIALHKDGNSFGFVVRGGVQSDKKKSRPIVVSHVRQGGPADRDGTLKAGDRLLAVEGIPVQGLSLCEASVVLKQSGQDARVLVEYDVSVMESVQNATGPLLVEIRKTSGANLGISLSKESCGMKQIFVIDKIRPASIAERCGALHVGDRILSVDGSGVEQMSVEEASVLLACSGSSGGDGIKLEILPSLAPRPTGTAPDSGVVVDVDASSHLEASAARVKDAAAVSCRPPIPPRHLRHRTLPTPSTSSASDHVQSLGSLQLATLPYPTSPGGSLPRRAHAATSPPSGGTLPRMRHPSSAGAAAAAAAPPGLYPGGPGGTFPRTHQPSTPGGSLPRSMCTSSPSGSLPRSLRSATSDSTLPRGFSSASACSTVSRTYCPVSPAGSLNRRKLWGKDSRSSSCSTLGPGGQVVHTESVALHLASDGGPGFGLHLQGGTFSTDVFGAPLLIGYIEPDSPAERCGLLQPGDRILSVNGIPTAELGSPAEVSQYLHEQALVGSASLEVEFDVAESVIPSSGTFHVTLPKKKGVELGITITSPTHRKPSEPLVITEIKKGSVAHRLGTLEPGDRLLAINHTRLETSSVDETVHILQQSDDFVKLKVRKDEDNSDEQEASGAISYSVELRRHGGPLGITISGTDEPTDPILIASLTPDGLAERTGAIHVGDQILAIDGMSLKGKPLSEAIALLQRAGEIVALKIKKRTADGGKEAPGTLGDVSDSDEDDGGLGSARPSRLYPGALTPGLDSALGSWDGSATNSSRHSHSVKDEPSSSPSVHTAECSGNDATHRDGSSLSGKSPAAAAAAAASPGLMYFGRRYSAGSDSEGHFLPRKHEVVDVCGPSAALKDMKVTLHRRDSTEDFGFSVSDGLLEKGVFVTSVRLDGPAERDGLRPFDRIVEVNGVQLGEAGCGSLVPLVSESRDSVELLVSRVQLPCTIEGRRTPTPPPRPRPPVPAPPPHLRCKPAEPWVPGGAGRAADGGRSSPLALSCLPQAATRHADFPGGGGGGDVDKGAALQPFMPLHPREQPAGAEHHNNLEML</sequence>
<feature type="domain" description="PDZ" evidence="5">
    <location>
        <begin position="256"/>
        <end position="325"/>
    </location>
</feature>
<feature type="region of interest" description="Disordered" evidence="4">
    <location>
        <begin position="1087"/>
        <end position="1134"/>
    </location>
</feature>
<organism evidence="6 7">
    <name type="scientific">Petromyzon marinus</name>
    <name type="common">Sea lamprey</name>
    <dbReference type="NCBI Taxonomy" id="7757"/>
    <lineage>
        <taxon>Eukaryota</taxon>
        <taxon>Metazoa</taxon>
        <taxon>Chordata</taxon>
        <taxon>Craniata</taxon>
        <taxon>Vertebrata</taxon>
        <taxon>Cyclostomata</taxon>
        <taxon>Hyperoartia</taxon>
        <taxon>Petromyzontiformes</taxon>
        <taxon>Petromyzontidae</taxon>
        <taxon>Petromyzon</taxon>
    </lineage>
</organism>
<keyword evidence="6" id="KW-1185">Reference proteome</keyword>
<dbReference type="Pfam" id="PF00595">
    <property type="entry name" value="PDZ"/>
    <property type="match status" value="6"/>
</dbReference>
<feature type="domain" description="PDZ" evidence="5">
    <location>
        <begin position="569"/>
        <end position="648"/>
    </location>
</feature>
<feature type="compositionally biased region" description="Low complexity" evidence="4">
    <location>
        <begin position="495"/>
        <end position="507"/>
    </location>
</feature>
<dbReference type="SUPFAM" id="SSF50156">
    <property type="entry name" value="PDZ domain-like"/>
    <property type="match status" value="7"/>
</dbReference>